<dbReference type="GO" id="GO:0042910">
    <property type="term" value="F:xenobiotic transmembrane transporter activity"/>
    <property type="evidence" value="ECO:0007669"/>
    <property type="project" value="InterPro"/>
</dbReference>
<evidence type="ECO:0000256" key="1">
    <source>
        <dbReference type="ARBA" id="ARBA00004651"/>
    </source>
</evidence>
<accession>A0A897NTQ7</accession>
<feature type="transmembrane region" description="Helical" evidence="10">
    <location>
        <begin position="134"/>
        <end position="153"/>
    </location>
</feature>
<feature type="transmembrane region" description="Helical" evidence="10">
    <location>
        <begin position="388"/>
        <end position="409"/>
    </location>
</feature>
<dbReference type="CDD" id="cd13137">
    <property type="entry name" value="MATE_NorM_like"/>
    <property type="match status" value="1"/>
</dbReference>
<comment type="subcellular location">
    <subcellularLocation>
        <location evidence="1">Cell membrane</location>
        <topology evidence="1">Multi-pass membrane protein</topology>
    </subcellularLocation>
</comment>
<protein>
    <recommendedName>
        <fullName evidence="9">Multidrug-efflux transporter</fullName>
    </recommendedName>
</protein>
<evidence type="ECO:0000256" key="4">
    <source>
        <dbReference type="ARBA" id="ARBA00022475"/>
    </source>
</evidence>
<evidence type="ECO:0000256" key="3">
    <source>
        <dbReference type="ARBA" id="ARBA00022449"/>
    </source>
</evidence>
<proteinExistence type="predicted"/>
<dbReference type="PANTHER" id="PTHR43298:SF2">
    <property type="entry name" value="FMN_FAD EXPORTER YEEO-RELATED"/>
    <property type="match status" value="1"/>
</dbReference>
<sequence length="458" mass="48236">MVRVAEQTRRIWRRAASLGWPIAVQQFFNTLMRTVDIFVTGLFSPAAIAAVGIADLYAQFPLRVGLSFGTGAIALSSQDTGRGATVSRNRVISQALVLGFLCGIPLVVVGYLFSRPLIGVLGANAEVVRTGGRYLFIIFAAAPMRIVGLVGIRSLQGTGDTQTPMVLNSAASVLNILLTLTLGLGLWIAPALGIVGVGIATFTSRTAEAISVVGVLAYARNDISLVWSRDATIARQLIAVSLPNFAEGMSTSLARFPFNAILLAFGTAPNAAYHVGRRIYQQLAAPFSRALTTVTSIIVGQTLGEGKPTRARREARAILSLSLVVLGAVAAILFVGARRLVSLFEQDPEVVGYAVSFTRVFAVSVVFMAVFYPLSGALRGAGDTRTPFYARFLGSTVFLLGVSFALSIVAGYQVVGAYVGLGLSFACWAGVVAAGFVRGNWADTAAAMIEERSAVDGS</sequence>
<keyword evidence="7" id="KW-0406">Ion transport</keyword>
<dbReference type="Proteomes" id="UP000663292">
    <property type="component" value="Chromosome"/>
</dbReference>
<keyword evidence="5 10" id="KW-0812">Transmembrane</keyword>
<dbReference type="Pfam" id="PF01554">
    <property type="entry name" value="MatE"/>
    <property type="match status" value="2"/>
</dbReference>
<evidence type="ECO:0000313" key="12">
    <source>
        <dbReference type="Proteomes" id="UP000663292"/>
    </source>
</evidence>
<evidence type="ECO:0000256" key="10">
    <source>
        <dbReference type="SAM" id="Phobius"/>
    </source>
</evidence>
<feature type="transmembrane region" description="Helical" evidence="10">
    <location>
        <begin position="415"/>
        <end position="437"/>
    </location>
</feature>
<keyword evidence="3" id="KW-0050">Antiport</keyword>
<evidence type="ECO:0000256" key="8">
    <source>
        <dbReference type="ARBA" id="ARBA00023136"/>
    </source>
</evidence>
<feature type="transmembrane region" description="Helical" evidence="10">
    <location>
        <begin position="95"/>
        <end position="114"/>
    </location>
</feature>
<evidence type="ECO:0000256" key="6">
    <source>
        <dbReference type="ARBA" id="ARBA00022989"/>
    </source>
</evidence>
<evidence type="ECO:0000256" key="7">
    <source>
        <dbReference type="ARBA" id="ARBA00023065"/>
    </source>
</evidence>
<dbReference type="GeneID" id="68858738"/>
<name>A0A897NTQ7_9EURY</name>
<gene>
    <name evidence="11" type="primary">norM3</name>
    <name evidence="11" type="ORF">HSEST_2105</name>
</gene>
<dbReference type="PIRSF" id="PIRSF006603">
    <property type="entry name" value="DinF"/>
    <property type="match status" value="1"/>
</dbReference>
<evidence type="ECO:0000313" key="11">
    <source>
        <dbReference type="EMBL" id="QSG15621.1"/>
    </source>
</evidence>
<feature type="transmembrane region" description="Helical" evidence="10">
    <location>
        <begin position="165"/>
        <end position="188"/>
    </location>
</feature>
<evidence type="ECO:0000256" key="2">
    <source>
        <dbReference type="ARBA" id="ARBA00022448"/>
    </source>
</evidence>
<evidence type="ECO:0000256" key="5">
    <source>
        <dbReference type="ARBA" id="ARBA00022692"/>
    </source>
</evidence>
<dbReference type="EMBL" id="CP064791">
    <property type="protein sequence ID" value="QSG15621.1"/>
    <property type="molecule type" value="Genomic_DNA"/>
</dbReference>
<dbReference type="PANTHER" id="PTHR43298">
    <property type="entry name" value="MULTIDRUG RESISTANCE PROTEIN NORM-RELATED"/>
    <property type="match status" value="1"/>
</dbReference>
<feature type="transmembrane region" description="Helical" evidence="10">
    <location>
        <begin position="357"/>
        <end position="376"/>
    </location>
</feature>
<organism evidence="11 12">
    <name type="scientific">Halapricum desulfuricans</name>
    <dbReference type="NCBI Taxonomy" id="2841257"/>
    <lineage>
        <taxon>Archaea</taxon>
        <taxon>Methanobacteriati</taxon>
        <taxon>Methanobacteriota</taxon>
        <taxon>Stenosarchaea group</taxon>
        <taxon>Halobacteria</taxon>
        <taxon>Halobacteriales</taxon>
        <taxon>Haloarculaceae</taxon>
        <taxon>Halapricum</taxon>
    </lineage>
</organism>
<reference evidence="11 12" key="1">
    <citation type="submission" date="2020-11" db="EMBL/GenBank/DDBJ databases">
        <title>Carbohydrate-dependent, anaerobic sulfur respiration: A novel catabolism in halophilic archaea.</title>
        <authorList>
            <person name="Sorokin D.Y."/>
            <person name="Messina E."/>
            <person name="Smedile F."/>
            <person name="La Cono V."/>
            <person name="Hallsworth J.E."/>
            <person name="Yakimov M.M."/>
        </authorList>
    </citation>
    <scope>NUCLEOTIDE SEQUENCE [LARGE SCALE GENOMIC DNA]</scope>
    <source>
        <strain evidence="11 12">HSR-Est</strain>
    </source>
</reference>
<dbReference type="GO" id="GO:0005886">
    <property type="term" value="C:plasma membrane"/>
    <property type="evidence" value="ECO:0007669"/>
    <property type="project" value="UniProtKB-SubCell"/>
</dbReference>
<keyword evidence="4" id="KW-1003">Cell membrane</keyword>
<keyword evidence="6 10" id="KW-1133">Transmembrane helix</keyword>
<dbReference type="InterPro" id="IPR050222">
    <property type="entry name" value="MATE_MdtK"/>
</dbReference>
<evidence type="ECO:0000256" key="9">
    <source>
        <dbReference type="ARBA" id="ARBA00031636"/>
    </source>
</evidence>
<dbReference type="GO" id="GO:0015297">
    <property type="term" value="F:antiporter activity"/>
    <property type="evidence" value="ECO:0007669"/>
    <property type="project" value="UniProtKB-KW"/>
</dbReference>
<feature type="transmembrane region" description="Helical" evidence="10">
    <location>
        <begin position="37"/>
        <end position="58"/>
    </location>
</feature>
<keyword evidence="2" id="KW-0813">Transport</keyword>
<keyword evidence="12" id="KW-1185">Reference proteome</keyword>
<dbReference type="NCBIfam" id="TIGR00797">
    <property type="entry name" value="matE"/>
    <property type="match status" value="1"/>
</dbReference>
<keyword evidence="8 10" id="KW-0472">Membrane</keyword>
<dbReference type="RefSeq" id="WP_267491859.1">
    <property type="nucleotide sequence ID" value="NZ_CP064791.1"/>
</dbReference>
<dbReference type="AlphaFoldDB" id="A0A897NTQ7"/>
<dbReference type="GO" id="GO:0006811">
    <property type="term" value="P:monoatomic ion transport"/>
    <property type="evidence" value="ECO:0007669"/>
    <property type="project" value="UniProtKB-KW"/>
</dbReference>
<feature type="transmembrane region" description="Helical" evidence="10">
    <location>
        <begin position="317"/>
        <end position="337"/>
    </location>
</feature>
<dbReference type="InterPro" id="IPR048279">
    <property type="entry name" value="MdtK-like"/>
</dbReference>
<dbReference type="InterPro" id="IPR002528">
    <property type="entry name" value="MATE_fam"/>
</dbReference>